<reference evidence="1" key="1">
    <citation type="submission" date="2017-07" db="EMBL/GenBank/DDBJ databases">
        <title>Taro Niue Genome Assembly and Annotation.</title>
        <authorList>
            <person name="Atibalentja N."/>
            <person name="Keating K."/>
            <person name="Fields C.J."/>
        </authorList>
    </citation>
    <scope>NUCLEOTIDE SEQUENCE</scope>
    <source>
        <strain evidence="1">Niue_2</strain>
        <tissue evidence="1">Leaf</tissue>
    </source>
</reference>
<evidence type="ECO:0000313" key="1">
    <source>
        <dbReference type="EMBL" id="MQL67884.1"/>
    </source>
</evidence>
<gene>
    <name evidence="1" type="ORF">Taro_000171</name>
</gene>
<sequence>MAVTEDRTALLERFLRLRPLMIHGEYDPDKAESWTHELEHIFETMECAEEDQLEAHSAMVDCQRNTVRFRIPGEPVLYFRGGWDVRPDPLGPCGPILRVATCSMVATGRPSRQGSGRDNQGYRILVVTNGSIGCQAHARERDVVVRRDCFPVLRGDVFVPFGARRRRSFLREGPNGFVLCVEPCGGHDEQSYGVFNRVYLPYRASCSFASAVPFVGETSQQQRQGARRAEETGW</sequence>
<proteinExistence type="predicted"/>
<comment type="caution">
    <text evidence="1">The sequence shown here is derived from an EMBL/GenBank/DDBJ whole genome shotgun (WGS) entry which is preliminary data.</text>
</comment>
<name>A0A843TE24_COLES</name>
<dbReference type="Proteomes" id="UP000652761">
    <property type="component" value="Unassembled WGS sequence"/>
</dbReference>
<evidence type="ECO:0000313" key="2">
    <source>
        <dbReference type="Proteomes" id="UP000652761"/>
    </source>
</evidence>
<organism evidence="1 2">
    <name type="scientific">Colocasia esculenta</name>
    <name type="common">Wild taro</name>
    <name type="synonym">Arum esculentum</name>
    <dbReference type="NCBI Taxonomy" id="4460"/>
    <lineage>
        <taxon>Eukaryota</taxon>
        <taxon>Viridiplantae</taxon>
        <taxon>Streptophyta</taxon>
        <taxon>Embryophyta</taxon>
        <taxon>Tracheophyta</taxon>
        <taxon>Spermatophyta</taxon>
        <taxon>Magnoliopsida</taxon>
        <taxon>Liliopsida</taxon>
        <taxon>Araceae</taxon>
        <taxon>Aroideae</taxon>
        <taxon>Colocasieae</taxon>
        <taxon>Colocasia</taxon>
    </lineage>
</organism>
<dbReference type="EMBL" id="NMUH01000003">
    <property type="protein sequence ID" value="MQL67884.1"/>
    <property type="molecule type" value="Genomic_DNA"/>
</dbReference>
<accession>A0A843TE24</accession>
<protein>
    <submittedName>
        <fullName evidence="1">Uncharacterized protein</fullName>
    </submittedName>
</protein>
<dbReference type="AlphaFoldDB" id="A0A843TE24"/>
<keyword evidence="2" id="KW-1185">Reference proteome</keyword>